<dbReference type="EMBL" id="JAENIK010000004">
    <property type="protein sequence ID" value="MBK1814348.1"/>
    <property type="molecule type" value="Genomic_DNA"/>
</dbReference>
<feature type="transmembrane region" description="Helical" evidence="1">
    <location>
        <begin position="17"/>
        <end position="37"/>
    </location>
</feature>
<dbReference type="RefSeq" id="WP_200349315.1">
    <property type="nucleotide sequence ID" value="NZ_BAABHZ010000010.1"/>
</dbReference>
<protein>
    <submittedName>
        <fullName evidence="2">Uncharacterized protein</fullName>
    </submittedName>
</protein>
<evidence type="ECO:0000256" key="1">
    <source>
        <dbReference type="SAM" id="Phobius"/>
    </source>
</evidence>
<keyword evidence="3" id="KW-1185">Reference proteome</keyword>
<dbReference type="Proteomes" id="UP000600139">
    <property type="component" value="Unassembled WGS sequence"/>
</dbReference>
<evidence type="ECO:0000313" key="3">
    <source>
        <dbReference type="Proteomes" id="UP000600139"/>
    </source>
</evidence>
<evidence type="ECO:0000313" key="2">
    <source>
        <dbReference type="EMBL" id="MBK1814348.1"/>
    </source>
</evidence>
<name>A0A934R1C6_9BACT</name>
<keyword evidence="1" id="KW-0472">Membrane</keyword>
<organism evidence="2 3">
    <name type="scientific">Luteolibacter yonseiensis</name>
    <dbReference type="NCBI Taxonomy" id="1144680"/>
    <lineage>
        <taxon>Bacteria</taxon>
        <taxon>Pseudomonadati</taxon>
        <taxon>Verrucomicrobiota</taxon>
        <taxon>Verrucomicrobiia</taxon>
        <taxon>Verrucomicrobiales</taxon>
        <taxon>Verrucomicrobiaceae</taxon>
        <taxon>Luteolibacter</taxon>
    </lineage>
</organism>
<comment type="caution">
    <text evidence="2">The sequence shown here is derived from an EMBL/GenBank/DDBJ whole genome shotgun (WGS) entry which is preliminary data.</text>
</comment>
<keyword evidence="1" id="KW-1133">Transmembrane helix</keyword>
<sequence>MAEPTAYRSGGGCFSKLVTLILLIAAGGLATAVFYAAQPQDLTGLSGEGPNAKPLPERDMKVVLQNAIDRGYAVTLSEAEVNQWLARTLVAKQGGPLASQVSLDRVLVRFEDSRAEVIMERRIMGRPFTVSMFLQISRMEDLKGTTTEVQLHGGPYHPDFPNPPRGGRFGRLTIPQGFLILVRPAYEKLAAAFPDEIRMAFHEMQRIKIEKGNIILDPREPMGMGGVPGTF</sequence>
<dbReference type="AlphaFoldDB" id="A0A934R1C6"/>
<accession>A0A934R1C6</accession>
<reference evidence="2" key="1">
    <citation type="submission" date="2021-01" db="EMBL/GenBank/DDBJ databases">
        <title>Modified the classification status of verrucomicrobia.</title>
        <authorList>
            <person name="Feng X."/>
        </authorList>
    </citation>
    <scope>NUCLEOTIDE SEQUENCE</scope>
    <source>
        <strain evidence="2">JCM 18052</strain>
    </source>
</reference>
<gene>
    <name evidence="2" type="ORF">JIN84_01910</name>
</gene>
<proteinExistence type="predicted"/>
<keyword evidence="1" id="KW-0812">Transmembrane</keyword>